<keyword evidence="3 4" id="KW-0326">Glycosidase</keyword>
<dbReference type="RefSeq" id="WP_308983323.1">
    <property type="nucleotide sequence ID" value="NZ_JARXIC010000001.1"/>
</dbReference>
<dbReference type="Gene3D" id="2.160.20.10">
    <property type="entry name" value="Single-stranded right-handed beta-helix, Pectin lyase-like"/>
    <property type="match status" value="1"/>
</dbReference>
<dbReference type="InterPro" id="IPR012334">
    <property type="entry name" value="Pectin_lyas_fold"/>
</dbReference>
<dbReference type="Pfam" id="PF00295">
    <property type="entry name" value="Glyco_hydro_28"/>
    <property type="match status" value="1"/>
</dbReference>
<name>A0ABU1AFD0_9BACT</name>
<evidence type="ECO:0000256" key="2">
    <source>
        <dbReference type="ARBA" id="ARBA00022801"/>
    </source>
</evidence>
<sequence length="438" mass="48013">MVRTKDYSVQAKDTFSIQQRIDMCHASGGGEVRLVTGLYLCGTISIKSGVHLVLESGARIVGSRLIDDYEPIVAGLGDHAPGDLRCLIHADQSQNCGIRGSGTIDGNFSESLTFDSPLCDEFRPRLCFFRDCQDVELSEVKFTNSGFWTLHLLRCQDVRVDSVAIINNYDRINTDGIDPDSCRRVSIRNCVIATGDDCIVMKSTCGDPCEDVEVRNCVLKTWHGAIKVGTESLAPIRRVKVSDCSIPDIGIPKGPALGIGIYMKDIGSYEEFSFERIDIEGHQQLAIMVDVRPRWPDQSQSCGRISGLLFKDITIHGSGRLLFEGRVDSPLSGLSIQNVQCELTGMALSRVKPRGAGRMREDPSLPDYLNTDHHIILANAEGVQLEGLAVRLKSAGNLGSRGGLILYNVNDVDLSKICGQLMFEEVTDFVEGKGRRAT</sequence>
<keyword evidence="6" id="KW-1185">Reference proteome</keyword>
<dbReference type="SUPFAM" id="SSF51126">
    <property type="entry name" value="Pectin lyase-like"/>
    <property type="match status" value="1"/>
</dbReference>
<gene>
    <name evidence="5" type="ORF">QEH59_00150</name>
</gene>
<dbReference type="InterPro" id="IPR006626">
    <property type="entry name" value="PbH1"/>
</dbReference>
<evidence type="ECO:0000313" key="5">
    <source>
        <dbReference type="EMBL" id="MDQ8192813.1"/>
    </source>
</evidence>
<dbReference type="PANTHER" id="PTHR31339">
    <property type="entry name" value="PECTIN LYASE-RELATED"/>
    <property type="match status" value="1"/>
</dbReference>
<dbReference type="PANTHER" id="PTHR31339:SF9">
    <property type="entry name" value="PLASMIN AND FIBRONECTIN-BINDING PROTEIN A"/>
    <property type="match status" value="1"/>
</dbReference>
<evidence type="ECO:0000256" key="3">
    <source>
        <dbReference type="ARBA" id="ARBA00023295"/>
    </source>
</evidence>
<proteinExistence type="inferred from homology"/>
<evidence type="ECO:0000256" key="1">
    <source>
        <dbReference type="ARBA" id="ARBA00008834"/>
    </source>
</evidence>
<accession>A0ABU1AFD0</accession>
<dbReference type="Proteomes" id="UP001243717">
    <property type="component" value="Unassembled WGS sequence"/>
</dbReference>
<evidence type="ECO:0000313" key="6">
    <source>
        <dbReference type="Proteomes" id="UP001243717"/>
    </source>
</evidence>
<comment type="similarity">
    <text evidence="1 4">Belongs to the glycosyl hydrolase 28 family.</text>
</comment>
<organism evidence="5 6">
    <name type="scientific">Thalassobacterium sedimentorum</name>
    <dbReference type="NCBI Taxonomy" id="3041258"/>
    <lineage>
        <taxon>Bacteria</taxon>
        <taxon>Pseudomonadati</taxon>
        <taxon>Verrucomicrobiota</taxon>
        <taxon>Opitutia</taxon>
        <taxon>Puniceicoccales</taxon>
        <taxon>Coraliomargaritaceae</taxon>
        <taxon>Thalassobacterium</taxon>
    </lineage>
</organism>
<evidence type="ECO:0000256" key="4">
    <source>
        <dbReference type="RuleBase" id="RU361169"/>
    </source>
</evidence>
<dbReference type="GO" id="GO:0016787">
    <property type="term" value="F:hydrolase activity"/>
    <property type="evidence" value="ECO:0007669"/>
    <property type="project" value="UniProtKB-KW"/>
</dbReference>
<keyword evidence="2 4" id="KW-0378">Hydrolase</keyword>
<dbReference type="InterPro" id="IPR051801">
    <property type="entry name" value="GH28_Enzymes"/>
</dbReference>
<dbReference type="InterPro" id="IPR011050">
    <property type="entry name" value="Pectin_lyase_fold/virulence"/>
</dbReference>
<dbReference type="EMBL" id="JARXIC010000001">
    <property type="protein sequence ID" value="MDQ8192813.1"/>
    <property type="molecule type" value="Genomic_DNA"/>
</dbReference>
<dbReference type="InterPro" id="IPR000743">
    <property type="entry name" value="Glyco_hydro_28"/>
</dbReference>
<protein>
    <submittedName>
        <fullName evidence="5">Glycosyl hydrolase family 28 protein</fullName>
    </submittedName>
</protein>
<reference evidence="5 6" key="1">
    <citation type="submission" date="2023-04" db="EMBL/GenBank/DDBJ databases">
        <title>A novel bacteria isolated from coastal sediment.</title>
        <authorList>
            <person name="Liu X.-J."/>
            <person name="Du Z.-J."/>
        </authorList>
    </citation>
    <scope>NUCLEOTIDE SEQUENCE [LARGE SCALE GENOMIC DNA]</scope>
    <source>
        <strain evidence="5 6">SDUM461004</strain>
    </source>
</reference>
<dbReference type="SMART" id="SM00710">
    <property type="entry name" value="PbH1"/>
    <property type="match status" value="4"/>
</dbReference>
<comment type="caution">
    <text evidence="5">The sequence shown here is derived from an EMBL/GenBank/DDBJ whole genome shotgun (WGS) entry which is preliminary data.</text>
</comment>